<dbReference type="KEGG" id="pxi:J5O05_04455"/>
<dbReference type="InterPro" id="IPR001763">
    <property type="entry name" value="Rhodanese-like_dom"/>
</dbReference>
<protein>
    <submittedName>
        <fullName evidence="3">Rhodanese-like domain-containing protein</fullName>
    </submittedName>
</protein>
<organism evidence="3 4">
    <name type="scientific">Pseudoalteromonas xiamenensis</name>
    <dbReference type="NCBI Taxonomy" id="882626"/>
    <lineage>
        <taxon>Bacteria</taxon>
        <taxon>Pseudomonadati</taxon>
        <taxon>Pseudomonadota</taxon>
        <taxon>Gammaproteobacteria</taxon>
        <taxon>Alteromonadales</taxon>
        <taxon>Pseudoalteromonadaceae</taxon>
        <taxon>Pseudoalteromonas</taxon>
    </lineage>
</organism>
<evidence type="ECO:0000259" key="2">
    <source>
        <dbReference type="PROSITE" id="PS50206"/>
    </source>
</evidence>
<feature type="chain" id="PRO_5036893915" evidence="1">
    <location>
        <begin position="18"/>
        <end position="131"/>
    </location>
</feature>
<dbReference type="InterPro" id="IPR050229">
    <property type="entry name" value="GlpE_sulfurtransferase"/>
</dbReference>
<dbReference type="SUPFAM" id="SSF52821">
    <property type="entry name" value="Rhodanese/Cell cycle control phosphatase"/>
    <property type="match status" value="1"/>
</dbReference>
<keyword evidence="1" id="KW-0732">Signal</keyword>
<dbReference type="RefSeq" id="WP_208843767.1">
    <property type="nucleotide sequence ID" value="NZ_CP072133.1"/>
</dbReference>
<dbReference type="EMBL" id="CP072133">
    <property type="protein sequence ID" value="QTH72145.1"/>
    <property type="molecule type" value="Genomic_DNA"/>
</dbReference>
<dbReference type="SMART" id="SM00450">
    <property type="entry name" value="RHOD"/>
    <property type="match status" value="1"/>
</dbReference>
<reference evidence="3" key="1">
    <citation type="submission" date="2021-03" db="EMBL/GenBank/DDBJ databases">
        <title>Complete Genome of Pseudoalteromonas xiamenensis STKMTI.2, a new potential marine bacterium producing anti-Vibrio compounds.</title>
        <authorList>
            <person name="Handayani D.P."/>
            <person name="Isnansetyo A."/>
            <person name="Istiqomah I."/>
            <person name="Jumina J."/>
        </authorList>
    </citation>
    <scope>NUCLEOTIDE SEQUENCE</scope>
    <source>
        <strain evidence="3">STKMTI.2</strain>
    </source>
</reference>
<sequence>MNKLVIIALFISCFSFANESPKTVSAEQLLINQMTSESYLIIDVRTHEEFSAGHLKGAINVPFNEIEQHQSVLSDLVGKRAVVYCRSGRRAGIFIDTMQDKGIELVHLDGDYQGWTKAALPVVKAVGSSQK</sequence>
<evidence type="ECO:0000313" key="3">
    <source>
        <dbReference type="EMBL" id="QTH72145.1"/>
    </source>
</evidence>
<dbReference type="PANTHER" id="PTHR43031:SF16">
    <property type="entry name" value="OXIDOREDUCTASE"/>
    <property type="match status" value="1"/>
</dbReference>
<proteinExistence type="predicted"/>
<accession>A0A975HNF1</accession>
<dbReference type="Gene3D" id="3.40.250.10">
    <property type="entry name" value="Rhodanese-like domain"/>
    <property type="match status" value="1"/>
</dbReference>
<dbReference type="PROSITE" id="PS50206">
    <property type="entry name" value="RHODANESE_3"/>
    <property type="match status" value="1"/>
</dbReference>
<dbReference type="Proteomes" id="UP000664904">
    <property type="component" value="Chromosome"/>
</dbReference>
<gene>
    <name evidence="3" type="ORF">J5O05_04455</name>
</gene>
<feature type="domain" description="Rhodanese" evidence="2">
    <location>
        <begin position="35"/>
        <end position="124"/>
    </location>
</feature>
<keyword evidence="4" id="KW-1185">Reference proteome</keyword>
<dbReference type="InterPro" id="IPR036873">
    <property type="entry name" value="Rhodanese-like_dom_sf"/>
</dbReference>
<feature type="signal peptide" evidence="1">
    <location>
        <begin position="1"/>
        <end position="17"/>
    </location>
</feature>
<dbReference type="AlphaFoldDB" id="A0A975HNF1"/>
<name>A0A975HNF1_9GAMM</name>
<dbReference type="CDD" id="cd00158">
    <property type="entry name" value="RHOD"/>
    <property type="match status" value="1"/>
</dbReference>
<dbReference type="PANTHER" id="PTHR43031">
    <property type="entry name" value="FAD-DEPENDENT OXIDOREDUCTASE"/>
    <property type="match status" value="1"/>
</dbReference>
<evidence type="ECO:0000256" key="1">
    <source>
        <dbReference type="SAM" id="SignalP"/>
    </source>
</evidence>
<dbReference type="Pfam" id="PF00581">
    <property type="entry name" value="Rhodanese"/>
    <property type="match status" value="1"/>
</dbReference>
<evidence type="ECO:0000313" key="4">
    <source>
        <dbReference type="Proteomes" id="UP000664904"/>
    </source>
</evidence>